<evidence type="ECO:0000313" key="2">
    <source>
        <dbReference type="EMBL" id="KOR90274.1"/>
    </source>
</evidence>
<dbReference type="Gene3D" id="3.40.630.30">
    <property type="match status" value="1"/>
</dbReference>
<name>A0A0M1P8C8_9BACL</name>
<dbReference type="Pfam" id="PF00583">
    <property type="entry name" value="Acetyltransf_1"/>
    <property type="match status" value="1"/>
</dbReference>
<feature type="domain" description="N-acetyltransferase" evidence="1">
    <location>
        <begin position="3"/>
        <end position="181"/>
    </location>
</feature>
<dbReference type="EMBL" id="LIUT01000001">
    <property type="protein sequence ID" value="KOR90274.1"/>
    <property type="molecule type" value="Genomic_DNA"/>
</dbReference>
<dbReference type="AlphaFoldDB" id="A0A0M1P8C8"/>
<gene>
    <name evidence="2" type="ORF">AM231_14805</name>
</gene>
<dbReference type="Proteomes" id="UP000036932">
    <property type="component" value="Unassembled WGS sequence"/>
</dbReference>
<protein>
    <recommendedName>
        <fullName evidence="1">N-acetyltransferase domain-containing protein</fullName>
    </recommendedName>
</protein>
<evidence type="ECO:0000313" key="3">
    <source>
        <dbReference type="Proteomes" id="UP000036932"/>
    </source>
</evidence>
<dbReference type="GO" id="GO:0016747">
    <property type="term" value="F:acyltransferase activity, transferring groups other than amino-acyl groups"/>
    <property type="evidence" value="ECO:0007669"/>
    <property type="project" value="InterPro"/>
</dbReference>
<evidence type="ECO:0000259" key="1">
    <source>
        <dbReference type="PROSITE" id="PS51186"/>
    </source>
</evidence>
<dbReference type="SUPFAM" id="SSF55729">
    <property type="entry name" value="Acyl-CoA N-acyltransferases (Nat)"/>
    <property type="match status" value="1"/>
</dbReference>
<dbReference type="PATRIC" id="fig|1705565.3.peg.5010"/>
<dbReference type="CDD" id="cd04301">
    <property type="entry name" value="NAT_SF"/>
    <property type="match status" value="1"/>
</dbReference>
<dbReference type="InterPro" id="IPR000182">
    <property type="entry name" value="GNAT_dom"/>
</dbReference>
<comment type="caution">
    <text evidence="2">The sequence shown here is derived from an EMBL/GenBank/DDBJ whole genome shotgun (WGS) entry which is preliminary data.</text>
</comment>
<sequence length="182" mass="21632">MDTTIRRANVNDLEFIVETDLLNEGYTFKDNKVSQEELIEHRKKLNQFIVDKDKGVLMLEDSEQSVRIGYIMYRISNRDKPYPWKTAFSEMDRSLFQEDGRFLEVFNLWIDSGYRRQGFATLLKKAIELEAKNHGLNLIYTHTEEENEHVIELNRKLGYQEVCRGTIWDQVIRVSLIKHIED</sequence>
<keyword evidence="3" id="KW-1185">Reference proteome</keyword>
<dbReference type="OrthoDB" id="2607510at2"/>
<proteinExistence type="predicted"/>
<dbReference type="PROSITE" id="PS51186">
    <property type="entry name" value="GNAT"/>
    <property type="match status" value="1"/>
</dbReference>
<reference evidence="3" key="1">
    <citation type="submission" date="2015-08" db="EMBL/GenBank/DDBJ databases">
        <title>Genome sequencing project for genomic taxonomy and phylogenomics of Bacillus-like bacteria.</title>
        <authorList>
            <person name="Liu B."/>
            <person name="Wang J."/>
            <person name="Zhu Y."/>
            <person name="Liu G."/>
            <person name="Chen Q."/>
            <person name="Chen Z."/>
            <person name="Lan J."/>
            <person name="Che J."/>
            <person name="Ge C."/>
            <person name="Shi H."/>
            <person name="Pan Z."/>
            <person name="Liu X."/>
        </authorList>
    </citation>
    <scope>NUCLEOTIDE SEQUENCE [LARGE SCALE GENOMIC DNA]</scope>
    <source>
        <strain evidence="3">FJAT-22460</strain>
    </source>
</reference>
<organism evidence="2 3">
    <name type="scientific">Paenibacillus solani</name>
    <dbReference type="NCBI Taxonomy" id="1705565"/>
    <lineage>
        <taxon>Bacteria</taxon>
        <taxon>Bacillati</taxon>
        <taxon>Bacillota</taxon>
        <taxon>Bacilli</taxon>
        <taxon>Bacillales</taxon>
        <taxon>Paenibacillaceae</taxon>
        <taxon>Paenibacillus</taxon>
    </lineage>
</organism>
<dbReference type="InterPro" id="IPR016181">
    <property type="entry name" value="Acyl_CoA_acyltransferase"/>
</dbReference>
<accession>A0A0M1P8C8</accession>
<dbReference type="RefSeq" id="WP_054403218.1">
    <property type="nucleotide sequence ID" value="NZ_LIUT01000001.1"/>
</dbReference>